<comment type="caution">
    <text evidence="2">The sequence shown here is derived from an EMBL/GenBank/DDBJ whole genome shotgun (WGS) entry which is preliminary data.</text>
</comment>
<name>A0AAV4YG97_CAEEX</name>
<evidence type="ECO:0000313" key="3">
    <source>
        <dbReference type="Proteomes" id="UP001054945"/>
    </source>
</evidence>
<organism evidence="2 3">
    <name type="scientific">Caerostris extrusa</name>
    <name type="common">Bark spider</name>
    <name type="synonym">Caerostris bankana</name>
    <dbReference type="NCBI Taxonomy" id="172846"/>
    <lineage>
        <taxon>Eukaryota</taxon>
        <taxon>Metazoa</taxon>
        <taxon>Ecdysozoa</taxon>
        <taxon>Arthropoda</taxon>
        <taxon>Chelicerata</taxon>
        <taxon>Arachnida</taxon>
        <taxon>Araneae</taxon>
        <taxon>Araneomorphae</taxon>
        <taxon>Entelegynae</taxon>
        <taxon>Araneoidea</taxon>
        <taxon>Araneidae</taxon>
        <taxon>Caerostris</taxon>
    </lineage>
</organism>
<dbReference type="EMBL" id="BPLR01019277">
    <property type="protein sequence ID" value="GIZ05309.1"/>
    <property type="molecule type" value="Genomic_DNA"/>
</dbReference>
<protein>
    <submittedName>
        <fullName evidence="2">Uncharacterized protein</fullName>
    </submittedName>
</protein>
<reference evidence="2 3" key="1">
    <citation type="submission" date="2021-06" db="EMBL/GenBank/DDBJ databases">
        <title>Caerostris extrusa draft genome.</title>
        <authorList>
            <person name="Kono N."/>
            <person name="Arakawa K."/>
        </authorList>
    </citation>
    <scope>NUCLEOTIDE SEQUENCE [LARGE SCALE GENOMIC DNA]</scope>
</reference>
<sequence>MDVIIHASPKFSQNVLHISIQYLQLACIRKKVRCQFRLGKIVVDECHRFEVIPSEQRLHAAERSGDVDVPHNVPCKGNKTPQLPISSTGSLKISKVHVQY</sequence>
<dbReference type="Proteomes" id="UP001054945">
    <property type="component" value="Unassembled WGS sequence"/>
</dbReference>
<dbReference type="AlphaFoldDB" id="A0AAV4YG97"/>
<accession>A0AAV4YG97</accession>
<feature type="region of interest" description="Disordered" evidence="1">
    <location>
        <begin position="62"/>
        <end position="86"/>
    </location>
</feature>
<proteinExistence type="predicted"/>
<keyword evidence="3" id="KW-1185">Reference proteome</keyword>
<gene>
    <name evidence="2" type="ORF">CEXT_770221</name>
</gene>
<evidence type="ECO:0000313" key="2">
    <source>
        <dbReference type="EMBL" id="GIZ05309.1"/>
    </source>
</evidence>
<evidence type="ECO:0000256" key="1">
    <source>
        <dbReference type="SAM" id="MobiDB-lite"/>
    </source>
</evidence>